<name>A0A1I0H190_9BACI</name>
<evidence type="ECO:0000313" key="1">
    <source>
        <dbReference type="EMBL" id="SET76541.1"/>
    </source>
</evidence>
<evidence type="ECO:0000313" key="2">
    <source>
        <dbReference type="Proteomes" id="UP000198618"/>
    </source>
</evidence>
<sequence length="64" mass="7991">MIMEVAHNYNCLFDHKQEQELIYVLYEDLEGYIHYEYSDDPTRQVYTMTNKQLYSYKRIRWEDG</sequence>
<keyword evidence="2" id="KW-1185">Reference proteome</keyword>
<dbReference type="AlphaFoldDB" id="A0A1I0H190"/>
<accession>A0A1I0H190</accession>
<gene>
    <name evidence="1" type="ORF">SAMN05216389_12611</name>
</gene>
<dbReference type="STRING" id="930131.SAMN05216389_12611"/>
<proteinExistence type="predicted"/>
<dbReference type="EMBL" id="FOHE01000026">
    <property type="protein sequence ID" value="SET76541.1"/>
    <property type="molecule type" value="Genomic_DNA"/>
</dbReference>
<protein>
    <submittedName>
        <fullName evidence="1">Uncharacterized protein</fullName>
    </submittedName>
</protein>
<organism evidence="1 2">
    <name type="scientific">Oceanobacillus limi</name>
    <dbReference type="NCBI Taxonomy" id="930131"/>
    <lineage>
        <taxon>Bacteria</taxon>
        <taxon>Bacillati</taxon>
        <taxon>Bacillota</taxon>
        <taxon>Bacilli</taxon>
        <taxon>Bacillales</taxon>
        <taxon>Bacillaceae</taxon>
        <taxon>Oceanobacillus</taxon>
    </lineage>
</organism>
<dbReference type="Proteomes" id="UP000198618">
    <property type="component" value="Unassembled WGS sequence"/>
</dbReference>
<reference evidence="1 2" key="1">
    <citation type="submission" date="2016-10" db="EMBL/GenBank/DDBJ databases">
        <authorList>
            <person name="de Groot N.N."/>
        </authorList>
    </citation>
    <scope>NUCLEOTIDE SEQUENCE [LARGE SCALE GENOMIC DNA]</scope>
    <source>
        <strain evidence="1 2">IBRC-M 10780</strain>
    </source>
</reference>